<gene>
    <name evidence="3" type="ORF">UFOPK1493_04274</name>
</gene>
<dbReference type="SUPFAM" id="SSF55797">
    <property type="entry name" value="PR-1-like"/>
    <property type="match status" value="1"/>
</dbReference>
<dbReference type="CDD" id="cd05379">
    <property type="entry name" value="CAP_bacterial"/>
    <property type="match status" value="1"/>
</dbReference>
<dbReference type="AlphaFoldDB" id="A0A6J6GJZ6"/>
<evidence type="ECO:0000313" key="3">
    <source>
        <dbReference type="EMBL" id="CAB4600239.1"/>
    </source>
</evidence>
<feature type="domain" description="SCP" evidence="2">
    <location>
        <begin position="56"/>
        <end position="161"/>
    </location>
</feature>
<evidence type="ECO:0000259" key="2">
    <source>
        <dbReference type="Pfam" id="PF00188"/>
    </source>
</evidence>
<sequence>MSSAMSTTNPSHASSTPESRVATRRSRPALIAVLTTLLGVALTACRPTPESTNLTDLNEVRVATGVVELVRTPELDAKAKAQADRMARRGTIFHSSNLASGVSAGWSSIGENVALAGSVDDAQRALEASPGHYANMVNPAFNQVGIGVTVRNGVTYVVQVFVSR</sequence>
<dbReference type="Pfam" id="PF00188">
    <property type="entry name" value="CAP"/>
    <property type="match status" value="1"/>
</dbReference>
<accession>A0A6J6GJZ6</accession>
<dbReference type="EMBL" id="CAEZSR010000316">
    <property type="protein sequence ID" value="CAB4600239.1"/>
    <property type="molecule type" value="Genomic_DNA"/>
</dbReference>
<dbReference type="PANTHER" id="PTHR31157:SF1">
    <property type="entry name" value="SCP DOMAIN-CONTAINING PROTEIN"/>
    <property type="match status" value="1"/>
</dbReference>
<name>A0A6J6GJZ6_9ZZZZ</name>
<feature type="region of interest" description="Disordered" evidence="1">
    <location>
        <begin position="1"/>
        <end position="24"/>
    </location>
</feature>
<dbReference type="PANTHER" id="PTHR31157">
    <property type="entry name" value="SCP DOMAIN-CONTAINING PROTEIN"/>
    <property type="match status" value="1"/>
</dbReference>
<dbReference type="InterPro" id="IPR014044">
    <property type="entry name" value="CAP_dom"/>
</dbReference>
<reference evidence="3" key="1">
    <citation type="submission" date="2020-05" db="EMBL/GenBank/DDBJ databases">
        <authorList>
            <person name="Chiriac C."/>
            <person name="Salcher M."/>
            <person name="Ghai R."/>
            <person name="Kavagutti S V."/>
        </authorList>
    </citation>
    <scope>NUCLEOTIDE SEQUENCE</scope>
</reference>
<organism evidence="3">
    <name type="scientific">freshwater metagenome</name>
    <dbReference type="NCBI Taxonomy" id="449393"/>
    <lineage>
        <taxon>unclassified sequences</taxon>
        <taxon>metagenomes</taxon>
        <taxon>ecological metagenomes</taxon>
    </lineage>
</organism>
<evidence type="ECO:0000256" key="1">
    <source>
        <dbReference type="SAM" id="MobiDB-lite"/>
    </source>
</evidence>
<proteinExistence type="predicted"/>
<feature type="compositionally biased region" description="Polar residues" evidence="1">
    <location>
        <begin position="1"/>
        <end position="18"/>
    </location>
</feature>
<protein>
    <submittedName>
        <fullName evidence="3">Unannotated protein</fullName>
    </submittedName>
</protein>
<dbReference type="InterPro" id="IPR035940">
    <property type="entry name" value="CAP_sf"/>
</dbReference>
<dbReference type="Gene3D" id="3.40.33.10">
    <property type="entry name" value="CAP"/>
    <property type="match status" value="1"/>
</dbReference>